<proteinExistence type="predicted"/>
<dbReference type="EMBL" id="BGZK01000418">
    <property type="protein sequence ID" value="GBP42455.1"/>
    <property type="molecule type" value="Genomic_DNA"/>
</dbReference>
<protein>
    <submittedName>
        <fullName evidence="2">Uncharacterized protein</fullName>
    </submittedName>
</protein>
<organism evidence="2 3">
    <name type="scientific">Eumeta variegata</name>
    <name type="common">Bagworm moth</name>
    <name type="synonym">Eumeta japonica</name>
    <dbReference type="NCBI Taxonomy" id="151549"/>
    <lineage>
        <taxon>Eukaryota</taxon>
        <taxon>Metazoa</taxon>
        <taxon>Ecdysozoa</taxon>
        <taxon>Arthropoda</taxon>
        <taxon>Hexapoda</taxon>
        <taxon>Insecta</taxon>
        <taxon>Pterygota</taxon>
        <taxon>Neoptera</taxon>
        <taxon>Endopterygota</taxon>
        <taxon>Lepidoptera</taxon>
        <taxon>Glossata</taxon>
        <taxon>Ditrysia</taxon>
        <taxon>Tineoidea</taxon>
        <taxon>Psychidae</taxon>
        <taxon>Oiketicinae</taxon>
        <taxon>Eumeta</taxon>
    </lineage>
</organism>
<gene>
    <name evidence="2" type="ORF">EVAR_47750_1</name>
</gene>
<name>A0A4C1VX98_EUMVA</name>
<comment type="caution">
    <text evidence="2">The sequence shown here is derived from an EMBL/GenBank/DDBJ whole genome shotgun (WGS) entry which is preliminary data.</text>
</comment>
<feature type="compositionally biased region" description="Basic residues" evidence="1">
    <location>
        <begin position="171"/>
        <end position="209"/>
    </location>
</feature>
<accession>A0A4C1VX98</accession>
<evidence type="ECO:0000313" key="2">
    <source>
        <dbReference type="EMBL" id="GBP42455.1"/>
    </source>
</evidence>
<feature type="region of interest" description="Disordered" evidence="1">
    <location>
        <begin position="171"/>
        <end position="258"/>
    </location>
</feature>
<evidence type="ECO:0000256" key="1">
    <source>
        <dbReference type="SAM" id="MobiDB-lite"/>
    </source>
</evidence>
<dbReference type="OrthoDB" id="7167967at2759"/>
<reference evidence="2 3" key="1">
    <citation type="journal article" date="2019" name="Commun. Biol.">
        <title>The bagworm genome reveals a unique fibroin gene that provides high tensile strength.</title>
        <authorList>
            <person name="Kono N."/>
            <person name="Nakamura H."/>
            <person name="Ohtoshi R."/>
            <person name="Tomita M."/>
            <person name="Numata K."/>
            <person name="Arakawa K."/>
        </authorList>
    </citation>
    <scope>NUCLEOTIDE SEQUENCE [LARGE SCALE GENOMIC DNA]</scope>
</reference>
<keyword evidence="3" id="KW-1185">Reference proteome</keyword>
<dbReference type="AlphaFoldDB" id="A0A4C1VX98"/>
<sequence>MNNERARCLSSYSQANTLFSMAEEACAVNRRFVINTKTPQTKYDIWLLISLFCSSVGTLRFLIADGGANENEGYQNSRTNFGQSPKSKVQLSSSDAVGRHAFTASAGEATLKSVKYQAHDNDRVLATAERNEAKVSDEKENKKLKKREAILLDGLPESPYVHSSPAKVVYRKASRSRYGKPKSKYGAPKLKHGPPKISRPQKKYKRKPTSKYVPRTAYKRPKTRNAPTKSTHIKRKPYYSPTKTFKEEIYSPPESTGFGEPQLIMSKLQSNKTYAEPPSDAYNTPLINTYHQYPTGQEFSHDQTRQNYYAGPDHPISPGVSAPAHTVNEARPIEDGLLDGQTVNDDYAEQTERFNPKPTIATYPRRILKRKPYTFRSKKALGRNSVTK</sequence>
<dbReference type="Proteomes" id="UP000299102">
    <property type="component" value="Unassembled WGS sequence"/>
</dbReference>
<evidence type="ECO:0000313" key="3">
    <source>
        <dbReference type="Proteomes" id="UP000299102"/>
    </source>
</evidence>